<dbReference type="GeneID" id="5698614"/>
<dbReference type="Proteomes" id="UP000001548">
    <property type="component" value="Unassembled WGS sequence"/>
</dbReference>
<sequence length="702" mass="77762">MSSPQRSSIIPLLNVHGVLEAFSVHTNPSKREILLDDGCHALIIHADGSVRLSSSLASANATIYPISNNINTFFSFSRQTGLLRYNDKDLVLTSSDPLLNASAARLSLKIVSQYVTHQPFVRLLQENSIEHLHVIVGHTHASLFTAMLAKEDTRIKAVHRFSDFDERLLKVVPLLHEHQGKTDLRLWALFETGKLCIYNIDLSVPEILDMVVIDRLKVEGIKDIYCNPYTLEILLRSRSDVLYYLLLKEPYTHVELTKLHPDERVIMGPSRTPAETTFFIIRSRDKGLQTQVQWMALSHSSATCVTVAETIYPKVLPHLYSLDPQISMHFHDAACLAVHENGDIDLLFSSSPPMSNKSLSSKISSLTKEVAGLEREIANMQARLKMNNASPAPSPRHTSSWANTPLASIELDVKKHFNQAHNLQTITLSLKAVCRMILIQIPPSLKLATAENGLSTELGLLVFLNTSTCEFSLVRSQKYLPFKQLAVSVAFFPSGPGSDSLFEPSPIYLSNLIIDGFEQIISPPPTDDDTGGPYAVCASVPCTTVTNTKIYNTADKNTRLYVADDLTLQARPVQDGELQLSGDSLHLIIQGIASATDQQYSPALLRNTDYCKSLHLEETILRSIRLKSLASLMMSMDYYSYISLVRDLRLGTDPALAQYSDLLSVSSRGLNAVHVALVGASTRMEESVELALICARTNNLVT</sequence>
<dbReference type="VEuPathDB" id="GiardiaDB:GL50803_16923"/>
<comment type="caution">
    <text evidence="1">The sequence shown here is derived from an EMBL/GenBank/DDBJ whole genome shotgun (WGS) entry which is preliminary data.</text>
</comment>
<reference evidence="1 2" key="1">
    <citation type="journal article" date="2007" name="Science">
        <title>Genomic minimalism in the early diverging intestinal parasite Giardia lamblia.</title>
        <authorList>
            <person name="Morrison H.G."/>
            <person name="McArthur A.G."/>
            <person name="Gillin F.D."/>
            <person name="Aley S.B."/>
            <person name="Adam R.D."/>
            <person name="Olsen G.J."/>
            <person name="Best A.A."/>
            <person name="Cande W.Z."/>
            <person name="Chen F."/>
            <person name="Cipriano M.J."/>
            <person name="Davids B.J."/>
            <person name="Dawson S.C."/>
            <person name="Elmendorf H.G."/>
            <person name="Hehl A.B."/>
            <person name="Holder M.E."/>
            <person name="Huse S.M."/>
            <person name="Kim U.U."/>
            <person name="Lasek-Nesselquist E."/>
            <person name="Manning G."/>
            <person name="Nigam A."/>
            <person name="Nixon J.E."/>
            <person name="Palm D."/>
            <person name="Passamaneck N.E."/>
            <person name="Prabhu A."/>
            <person name="Reich C.I."/>
            <person name="Reiner D.S."/>
            <person name="Samuelson J."/>
            <person name="Svard S.G."/>
            <person name="Sogin M.L."/>
        </authorList>
    </citation>
    <scope>NUCLEOTIDE SEQUENCE [LARGE SCALE GENOMIC DNA]</scope>
    <source>
        <strain evidence="1 2">WB C6</strain>
    </source>
</reference>
<proteinExistence type="predicted"/>
<dbReference type="HOGENOM" id="CLU_393028_0_0_1"/>
<organism evidence="1 2">
    <name type="scientific">Giardia intestinalis (strain ATCC 50803 / WB clone C6)</name>
    <name type="common">Giardia lamblia</name>
    <dbReference type="NCBI Taxonomy" id="184922"/>
    <lineage>
        <taxon>Eukaryota</taxon>
        <taxon>Metamonada</taxon>
        <taxon>Diplomonadida</taxon>
        <taxon>Hexamitidae</taxon>
        <taxon>Giardiinae</taxon>
        <taxon>Giardia</taxon>
    </lineage>
</organism>
<dbReference type="EMBL" id="AACB03000003">
    <property type="protein sequence ID" value="KAE8303312.1"/>
    <property type="molecule type" value="Genomic_DNA"/>
</dbReference>
<evidence type="ECO:0000313" key="1">
    <source>
        <dbReference type="EMBL" id="KAE8303312.1"/>
    </source>
</evidence>
<dbReference type="KEGG" id="gla:GL50803_0016923"/>
<accession>A8BPC6</accession>
<dbReference type="RefSeq" id="XP_001705723.1">
    <property type="nucleotide sequence ID" value="XM_001705671.1"/>
</dbReference>
<dbReference type="AlphaFoldDB" id="A8BPC6"/>
<name>A8BPC6_GIAIC</name>
<protein>
    <submittedName>
        <fullName evidence="1">Uncharacterized protein</fullName>
    </submittedName>
</protein>
<dbReference type="OMA" id="HTHASLF"/>
<keyword evidence="2" id="KW-1185">Reference proteome</keyword>
<evidence type="ECO:0000313" key="2">
    <source>
        <dbReference type="Proteomes" id="UP000001548"/>
    </source>
</evidence>
<gene>
    <name evidence="1" type="ORF">GL50803_0016923</name>
</gene>